<evidence type="ECO:0000313" key="12">
    <source>
        <dbReference type="EMBL" id="AOV08922.1"/>
    </source>
</evidence>
<dbReference type="Proteomes" id="UP000185746">
    <property type="component" value="Chromosome"/>
</dbReference>
<dbReference type="AlphaFoldDB" id="A0A1D8JJQ1"/>
<dbReference type="PIRSF" id="PIRSF015592">
    <property type="entry name" value="Prld-crbxl_pptds"/>
    <property type="match status" value="1"/>
</dbReference>
<dbReference type="InterPro" id="IPR033693">
    <property type="entry name" value="PGPEP1_Glu_AS"/>
</dbReference>
<gene>
    <name evidence="9" type="primary">pcp</name>
    <name evidence="12" type="ORF">BI350_16105</name>
</gene>
<dbReference type="EMBL" id="CP017560">
    <property type="protein sequence ID" value="AOV08922.1"/>
    <property type="molecule type" value="Genomic_DNA"/>
</dbReference>
<evidence type="ECO:0000256" key="5">
    <source>
        <dbReference type="ARBA" id="ARBA00022490"/>
    </source>
</evidence>
<comment type="subcellular location">
    <subcellularLocation>
        <location evidence="3 9">Cytoplasm</location>
    </subcellularLocation>
</comment>
<dbReference type="CDD" id="cd00501">
    <property type="entry name" value="Peptidase_C15"/>
    <property type="match status" value="1"/>
</dbReference>
<keyword evidence="7 9" id="KW-0378">Hydrolase</keyword>
<dbReference type="HAMAP" id="MF_00417">
    <property type="entry name" value="Pyrrolid_peptidase"/>
    <property type="match status" value="1"/>
</dbReference>
<keyword evidence="13" id="KW-1185">Reference proteome</keyword>
<comment type="subunit">
    <text evidence="9">Homotetramer.</text>
</comment>
<evidence type="ECO:0000256" key="10">
    <source>
        <dbReference type="PROSITE-ProRule" id="PRU10076"/>
    </source>
</evidence>
<dbReference type="SUPFAM" id="SSF53182">
    <property type="entry name" value="Pyrrolidone carboxyl peptidase (pyroglutamate aminopeptidase)"/>
    <property type="match status" value="1"/>
</dbReference>
<dbReference type="NCBIfam" id="NF009676">
    <property type="entry name" value="PRK13197.1"/>
    <property type="match status" value="1"/>
</dbReference>
<evidence type="ECO:0000256" key="6">
    <source>
        <dbReference type="ARBA" id="ARBA00022670"/>
    </source>
</evidence>
<dbReference type="PRINTS" id="PR00706">
    <property type="entry name" value="PYROGLUPTASE"/>
</dbReference>
<dbReference type="GO" id="GO:0016920">
    <property type="term" value="F:pyroglutamyl-peptidase activity"/>
    <property type="evidence" value="ECO:0007669"/>
    <property type="project" value="UniProtKB-UniRule"/>
</dbReference>
<dbReference type="PANTHER" id="PTHR23402">
    <property type="entry name" value="PROTEASE FAMILY C15 PYROGLUTAMYL-PEPTIDASE I-RELATED"/>
    <property type="match status" value="1"/>
</dbReference>
<feature type="active site" evidence="9 10">
    <location>
        <position position="80"/>
    </location>
</feature>
<dbReference type="RefSeq" id="WP_075529088.1">
    <property type="nucleotide sequence ID" value="NZ_CP017560.1"/>
</dbReference>
<organism evidence="12 13">
    <name type="scientific">Sporosarcina ureilytica</name>
    <dbReference type="NCBI Taxonomy" id="298596"/>
    <lineage>
        <taxon>Bacteria</taxon>
        <taxon>Bacillati</taxon>
        <taxon>Bacillota</taxon>
        <taxon>Bacilli</taxon>
        <taxon>Bacillales</taxon>
        <taxon>Caryophanaceae</taxon>
        <taxon>Sporosarcina</taxon>
    </lineage>
</organism>
<comment type="catalytic activity">
    <reaction evidence="1 9 10">
        <text>Release of an N-terminal pyroglutamyl group from a polypeptide, the second amino acid generally not being Pro.</text>
        <dbReference type="EC" id="3.4.19.3"/>
    </reaction>
</comment>
<evidence type="ECO:0000256" key="1">
    <source>
        <dbReference type="ARBA" id="ARBA00001770"/>
    </source>
</evidence>
<keyword evidence="8 9" id="KW-0788">Thiol protease</keyword>
<reference evidence="12 13" key="1">
    <citation type="submission" date="2016-09" db="EMBL/GenBank/DDBJ databases">
        <title>Complete genome sequence of the Lysinibacillus sphaericus LMG 22257, a specie of Bacillus with ureolytic activity that can effectively biodeposit calcium carbonate.</title>
        <authorList>
            <person name="Yan W."/>
        </authorList>
    </citation>
    <scope>NUCLEOTIDE SEQUENCE [LARGE SCALE GENOMIC DNA]</scope>
    <source>
        <strain evidence="12 13">LMG 22257</strain>
    </source>
</reference>
<dbReference type="PROSITE" id="PS01333">
    <property type="entry name" value="PYRASE_GLU"/>
    <property type="match status" value="1"/>
</dbReference>
<sequence length="202" mass="21926">MKKLLLTGFEPFLKFSVNPTMKIVEALHGMEIGQYSIHSEVLPVEFKLSGPALMDHIENLQPDAIISLGLAGGRSKITPERIAINVNDGPKDNSGYAPVDEEIIKGGADGYFSTLPIRKMVDALNEAGLPAKISNTAGAYLCNNVMYRALHYANEQQKPMKAGFIHIPASHELAIEQGAIPSWSEEDLKNGILTCIKVLAAE</sequence>
<evidence type="ECO:0000256" key="3">
    <source>
        <dbReference type="ARBA" id="ARBA00004496"/>
    </source>
</evidence>
<evidence type="ECO:0000313" key="13">
    <source>
        <dbReference type="Proteomes" id="UP000185746"/>
    </source>
</evidence>
<feature type="active site" evidence="9">
    <location>
        <position position="166"/>
    </location>
</feature>
<keyword evidence="6 9" id="KW-0645">Protease</keyword>
<dbReference type="GO" id="GO:0006508">
    <property type="term" value="P:proteolysis"/>
    <property type="evidence" value="ECO:0007669"/>
    <property type="project" value="UniProtKB-KW"/>
</dbReference>
<dbReference type="InterPro" id="IPR036440">
    <property type="entry name" value="Peptidase_C15-like_sf"/>
</dbReference>
<dbReference type="InterPro" id="IPR029762">
    <property type="entry name" value="PGP-I_bact-type"/>
</dbReference>
<dbReference type="PANTHER" id="PTHR23402:SF1">
    <property type="entry name" value="PYROGLUTAMYL-PEPTIDASE I"/>
    <property type="match status" value="1"/>
</dbReference>
<dbReference type="InterPro" id="IPR016125">
    <property type="entry name" value="Peptidase_C15-like"/>
</dbReference>
<dbReference type="EC" id="3.4.19.3" evidence="9"/>
<evidence type="ECO:0000256" key="7">
    <source>
        <dbReference type="ARBA" id="ARBA00022801"/>
    </source>
</evidence>
<dbReference type="KEGG" id="surl:BI350_16105"/>
<comment type="similarity">
    <text evidence="4 9">Belongs to the peptidase C15 family.</text>
</comment>
<evidence type="ECO:0000256" key="2">
    <source>
        <dbReference type="ARBA" id="ARBA00002280"/>
    </source>
</evidence>
<feature type="active site" evidence="9 11">
    <location>
        <position position="142"/>
    </location>
</feature>
<protein>
    <recommendedName>
        <fullName evidence="9">Pyrrolidone-carboxylate peptidase</fullName>
        <ecNumber evidence="9">3.4.19.3</ecNumber>
    </recommendedName>
    <alternativeName>
        <fullName evidence="9">5-oxoprolyl-peptidase</fullName>
    </alternativeName>
    <alternativeName>
        <fullName evidence="9">Pyroglutamyl-peptidase I</fullName>
        <shortName evidence="9">PGP-I</shortName>
        <shortName evidence="9">Pyrase</shortName>
    </alternativeName>
</protein>
<accession>A0A1D8JJQ1</accession>
<evidence type="ECO:0000256" key="8">
    <source>
        <dbReference type="ARBA" id="ARBA00022807"/>
    </source>
</evidence>
<evidence type="ECO:0000256" key="4">
    <source>
        <dbReference type="ARBA" id="ARBA00006641"/>
    </source>
</evidence>
<dbReference type="InterPro" id="IPR033694">
    <property type="entry name" value="PGPEP1_Cys_AS"/>
</dbReference>
<name>A0A1D8JJQ1_9BACL</name>
<dbReference type="GO" id="GO:0005829">
    <property type="term" value="C:cytosol"/>
    <property type="evidence" value="ECO:0007669"/>
    <property type="project" value="InterPro"/>
</dbReference>
<comment type="function">
    <text evidence="2 9">Removes 5-oxoproline from various penultimate amino acid residues except L-proline.</text>
</comment>
<proteinExistence type="inferred from homology"/>
<evidence type="ECO:0000256" key="11">
    <source>
        <dbReference type="PROSITE-ProRule" id="PRU10077"/>
    </source>
</evidence>
<dbReference type="Pfam" id="PF01470">
    <property type="entry name" value="Peptidase_C15"/>
    <property type="match status" value="1"/>
</dbReference>
<dbReference type="Gene3D" id="3.40.630.20">
    <property type="entry name" value="Peptidase C15, pyroglutamyl peptidase I-like"/>
    <property type="match status" value="1"/>
</dbReference>
<keyword evidence="5 9" id="KW-0963">Cytoplasm</keyword>
<evidence type="ECO:0000256" key="9">
    <source>
        <dbReference type="HAMAP-Rule" id="MF_00417"/>
    </source>
</evidence>
<dbReference type="InterPro" id="IPR000816">
    <property type="entry name" value="Peptidase_C15"/>
</dbReference>
<dbReference type="PROSITE" id="PS01334">
    <property type="entry name" value="PYRASE_CYS"/>
    <property type="match status" value="1"/>
</dbReference>